<organism evidence="1 2">
    <name type="scientific">Virgisporangium ochraceum</name>
    <dbReference type="NCBI Taxonomy" id="65505"/>
    <lineage>
        <taxon>Bacteria</taxon>
        <taxon>Bacillati</taxon>
        <taxon>Actinomycetota</taxon>
        <taxon>Actinomycetes</taxon>
        <taxon>Micromonosporales</taxon>
        <taxon>Micromonosporaceae</taxon>
        <taxon>Virgisporangium</taxon>
    </lineage>
</organism>
<evidence type="ECO:0000313" key="2">
    <source>
        <dbReference type="Proteomes" id="UP000635606"/>
    </source>
</evidence>
<evidence type="ECO:0008006" key="3">
    <source>
        <dbReference type="Google" id="ProtNLM"/>
    </source>
</evidence>
<dbReference type="EMBL" id="BOPH01000156">
    <property type="protein sequence ID" value="GIJ75386.1"/>
    <property type="molecule type" value="Genomic_DNA"/>
</dbReference>
<accession>A0A8J4EI55</accession>
<name>A0A8J4EI55_9ACTN</name>
<dbReference type="AlphaFoldDB" id="A0A8J4EI55"/>
<keyword evidence="2" id="KW-1185">Reference proteome</keyword>
<dbReference type="PROSITE" id="PS51257">
    <property type="entry name" value="PROKAR_LIPOPROTEIN"/>
    <property type="match status" value="1"/>
</dbReference>
<evidence type="ECO:0000313" key="1">
    <source>
        <dbReference type="EMBL" id="GIJ75386.1"/>
    </source>
</evidence>
<dbReference type="Proteomes" id="UP000635606">
    <property type="component" value="Unassembled WGS sequence"/>
</dbReference>
<dbReference type="RefSeq" id="WP_203935149.1">
    <property type="nucleotide sequence ID" value="NZ_BOPH01000156.1"/>
</dbReference>
<proteinExistence type="predicted"/>
<comment type="caution">
    <text evidence="1">The sequence shown here is derived from an EMBL/GenBank/DDBJ whole genome shotgun (WGS) entry which is preliminary data.</text>
</comment>
<gene>
    <name evidence="1" type="ORF">Voc01_103030</name>
</gene>
<protein>
    <recommendedName>
        <fullName evidence="3">Lipoprotein</fullName>
    </recommendedName>
</protein>
<sequence>MKLRLTALAVGMLVSACGGEGPAGPESTPPAQVDAGALAIRVEYVGGFLPGIEVVSRPPLVSVYGDGRVIADGPVRASHPGPALPNVQEWRIPPAEVASLAGRVLAADGDFGRPTVTDMPDTRFTVTTTDGVRRVVVYALTVDDRATRSLTDAQRAARAKLLAVRNDLTDARDDPDAYPMASLAVFSLPYREPTPADRAAPPVAWTGPALPGDPVGPDGEVGCVTVTGDAAATVRAAAATANAATPWTADGRTWYLRFRPLLPGESGCADVTGR</sequence>
<reference evidence="1" key="1">
    <citation type="submission" date="2021-01" db="EMBL/GenBank/DDBJ databases">
        <title>Whole genome shotgun sequence of Virgisporangium ochraceum NBRC 16418.</title>
        <authorList>
            <person name="Komaki H."/>
            <person name="Tamura T."/>
        </authorList>
    </citation>
    <scope>NUCLEOTIDE SEQUENCE</scope>
    <source>
        <strain evidence="1">NBRC 16418</strain>
    </source>
</reference>